<dbReference type="Proteomes" id="UP000008630">
    <property type="component" value="Chromosome"/>
</dbReference>
<name>E6SWS4_BACT6</name>
<dbReference type="eggNOG" id="COG0846">
    <property type="taxonomic scope" value="Bacteria"/>
</dbReference>
<dbReference type="NCBIfam" id="NF041819">
    <property type="entry name" value="Dsr2"/>
    <property type="match status" value="1"/>
</dbReference>
<sequence>MNNTLIIMKENIPNNIKHYIVEIADRLWNGHASIMIGAGFSKNAQKTNTSTKSFPTWNELGDILYERLHASKPNDNDKAYLNVLKLADEVEVAFGKEYLNNLIKRVIPDNEHIPSGLHIKMLSLPWKDVFTTNYDTLLERSADLITERRYEIVTNKHDLVWSTSPRIVKLHGSFPSERPFIVSGEDYRQYPQKYAPFVNTVQQSLLENTLCLVGFSGDDPNFLNWIGWIRDNLGKENSPKIYLIGILSLSPGQTKLLEERNIISVDLSGYCLDKVDHYEAIDKFITSVNSLNSIKAEDWGEKDIRHKKDSNKDNYKEVLDQWRKLRQSYPGWLILPSKKRKALIDVTESIWLSKEFISKFSDPNDLLFLFEFNWRIEKGLHPLLNDWATIYESAVEKYNPFHEKLQIEGAITSEINSKLDWEQIKNAWIVLQLALLRLYREEGWSDKWHTLSNQFDEIISELSSEQKARYNYERCLQYAYNFDIIKIKECLTNWTPDMSMPYWESKRATLIAEFDSTAEAVNILESALKEVRARLNLSPIKNNLSFISMESYIMLLHRCISRADEMRQRLFLFEHNDNYQKRWQNLRLYDCDPWEELKYFEIEMKSVLNISKTKETIASFDIGRSSTNYKFRSNESFRLAWGYFRFIEEIGLPYHLPYLNVLDKECFSNAITVISQCSPFSGNVAMIRSGNNKTVSSIYNRVTLSTMNREMVSDHIIRYIALLKHTCNVNKEKGGSDNMTHSLSSTLPEIISRLCCKSTYESRVDILGIAKEIYTSGIIESYTGINELIKRLVGSFSAEEQYYLIPNLLEFPIYFDRLEKSDYDPFQYIIVINSFRGVEVDNQVVSKLIAQLLEDNYTRTIAYNRLNVLLSYNLLKPQQIKKIAVNSWKFLNKNGFPTKIGYYYFAFLGLPHPENIDPIDILRKYITNTPFPINSKKEDESIEFFMGNIPLFNNIAGTYDYRDQYKWSSDEINKLVSNIIEWWDADKHYLLDKKKHFGPSVSDKFKSRFVWLKRIITTIVSVNYKFIRELNISLLDKMVKEIPSYNIYNLEIKASLPRLYKDKNELHIKILNAISSDDNDRILDGINAIIELSCGKSNISDLINAITSNFRCGKKEGLGYSIDCICQILSHRKNTFSSLNIQNIDLGLLYLASHTIVNYDDTESEANEKIDIKRKVARLLVYYKNIINHDSEAYNKWMLIITDDDEFAEVKNKYRNTEVMYNHKEVTLKR</sequence>
<dbReference type="Pfam" id="PF13289">
    <property type="entry name" value="SIR2_2"/>
    <property type="match status" value="1"/>
</dbReference>
<dbReference type="SUPFAM" id="SSF52467">
    <property type="entry name" value="DHS-like NAD/FAD-binding domain"/>
    <property type="match status" value="1"/>
</dbReference>
<dbReference type="EMBL" id="CP002352">
    <property type="protein sequence ID" value="ADV43626.1"/>
    <property type="molecule type" value="Genomic_DNA"/>
</dbReference>
<dbReference type="HOGENOM" id="CLU_006708_0_0_10"/>
<organism evidence="1 2">
    <name type="scientific">Bacteroides helcogenes (strain ATCC 35417 / DSM 20613 / JCM 6297 / CCUG 15421 / P 36-108)</name>
    <dbReference type="NCBI Taxonomy" id="693979"/>
    <lineage>
        <taxon>Bacteria</taxon>
        <taxon>Pseudomonadati</taxon>
        <taxon>Bacteroidota</taxon>
        <taxon>Bacteroidia</taxon>
        <taxon>Bacteroidales</taxon>
        <taxon>Bacteroidaceae</taxon>
        <taxon>Bacteroides</taxon>
    </lineage>
</organism>
<proteinExistence type="predicted"/>
<keyword evidence="2" id="KW-1185">Reference proteome</keyword>
<reference key="1">
    <citation type="submission" date="2010-11" db="EMBL/GenBank/DDBJ databases">
        <title>The complete genome of Bacteroides helcogenes P 36-108.</title>
        <authorList>
            <consortium name="US DOE Joint Genome Institute (JGI-PGF)"/>
            <person name="Lucas S."/>
            <person name="Copeland A."/>
            <person name="Lapidus A."/>
            <person name="Bruce D."/>
            <person name="Goodwin L."/>
            <person name="Pitluck S."/>
            <person name="Kyrpides N."/>
            <person name="Mavromatis K."/>
            <person name="Ivanova N."/>
            <person name="Zeytun A."/>
            <person name="Brettin T."/>
            <person name="Detter J.C."/>
            <person name="Tapia R."/>
            <person name="Han C."/>
            <person name="Land M."/>
            <person name="Hauser L."/>
            <person name="Markowitz V."/>
            <person name="Cheng J.-F."/>
            <person name="Hugenholtz P."/>
            <person name="Woyke T."/>
            <person name="Wu D."/>
            <person name="Gronow S."/>
            <person name="Wellnitz S."/>
            <person name="Brambilla E."/>
            <person name="Klenk H.-P."/>
            <person name="Eisen J.A."/>
        </authorList>
    </citation>
    <scope>NUCLEOTIDE SEQUENCE</scope>
    <source>
        <strain>P 36-108</strain>
    </source>
</reference>
<dbReference type="InterPro" id="IPR029035">
    <property type="entry name" value="DHS-like_NAD/FAD-binding_dom"/>
</dbReference>
<dbReference type="AlphaFoldDB" id="E6SWS4"/>
<evidence type="ECO:0000313" key="1">
    <source>
        <dbReference type="EMBL" id="ADV43626.1"/>
    </source>
</evidence>
<reference evidence="1 2" key="2">
    <citation type="journal article" date="2011" name="Stand. Genomic Sci.">
        <title>Complete genome sequence of Bacteroides helcogenes type strain (P 36-108).</title>
        <authorList>
            <person name="Pati A."/>
            <person name="Gronow S."/>
            <person name="Zeytun A."/>
            <person name="Lapidus A."/>
            <person name="Nolan M."/>
            <person name="Hammon N."/>
            <person name="Deshpande S."/>
            <person name="Cheng J.F."/>
            <person name="Tapia R."/>
            <person name="Han C."/>
            <person name="Goodwin L."/>
            <person name="Pitluck S."/>
            <person name="Liolios K."/>
            <person name="Pagani I."/>
            <person name="Ivanova N."/>
            <person name="Mavromatis K."/>
            <person name="Chen A."/>
            <person name="Palaniappan K."/>
            <person name="Land M."/>
            <person name="Hauser L."/>
            <person name="Chang Y.J."/>
            <person name="Jeffries C.D."/>
            <person name="Detter J.C."/>
            <person name="Brambilla E."/>
            <person name="Rohde M."/>
            <person name="Goker M."/>
            <person name="Woyke T."/>
            <person name="Bristow J."/>
            <person name="Eisen J.A."/>
            <person name="Markowitz V."/>
            <person name="Hugenholtz P."/>
            <person name="Kyrpides N.C."/>
            <person name="Klenk H.P."/>
            <person name="Lucas S."/>
        </authorList>
    </citation>
    <scope>NUCLEOTIDE SEQUENCE [LARGE SCALE GENOMIC DNA]</scope>
    <source>
        <strain evidence="2">ATCC 35417 / DSM 20613 / JCM 6297 / CCUG 15421 / P 36-108</strain>
    </source>
</reference>
<accession>E6SWS4</accession>
<evidence type="ECO:0000313" key="2">
    <source>
        <dbReference type="Proteomes" id="UP000008630"/>
    </source>
</evidence>
<protein>
    <submittedName>
        <fullName evidence="1">Uncharacterized protein</fullName>
    </submittedName>
</protein>
<dbReference type="STRING" id="693979.Bache_1623"/>
<gene>
    <name evidence="1" type="ordered locus">Bache_1623</name>
</gene>
<dbReference type="KEGG" id="bhl:Bache_1623"/>